<feature type="region of interest" description="Disordered" evidence="1">
    <location>
        <begin position="148"/>
        <end position="180"/>
    </location>
</feature>
<name>A0ABR0KWQ8_9PEZI</name>
<dbReference type="EMBL" id="JAVRRR010001006">
    <property type="protein sequence ID" value="KAK5139793.1"/>
    <property type="molecule type" value="Genomic_DNA"/>
</dbReference>
<evidence type="ECO:0000256" key="1">
    <source>
        <dbReference type="SAM" id="MobiDB-lite"/>
    </source>
</evidence>
<dbReference type="Gene3D" id="3.30.160.20">
    <property type="match status" value="1"/>
</dbReference>
<comment type="caution">
    <text evidence="3">The sequence shown here is derived from an EMBL/GenBank/DDBJ whole genome shotgun (WGS) entry which is preliminary data.</text>
</comment>
<dbReference type="Proteomes" id="UP001308179">
    <property type="component" value="Unassembled WGS sequence"/>
</dbReference>
<evidence type="ECO:0000259" key="2">
    <source>
        <dbReference type="SMART" id="SM00358"/>
    </source>
</evidence>
<accession>A0ABR0KWQ8</accession>
<evidence type="ECO:0000313" key="4">
    <source>
        <dbReference type="Proteomes" id="UP001308179"/>
    </source>
</evidence>
<proteinExistence type="predicted"/>
<gene>
    <name evidence="3" type="ORF">LTR32_007214</name>
</gene>
<reference evidence="3 4" key="1">
    <citation type="submission" date="2023-08" db="EMBL/GenBank/DDBJ databases">
        <title>Black Yeasts Isolated from many extreme environments.</title>
        <authorList>
            <person name="Coleine C."/>
            <person name="Stajich J.E."/>
            <person name="Selbmann L."/>
        </authorList>
    </citation>
    <scope>NUCLEOTIDE SEQUENCE [LARGE SCALE GENOMIC DNA]</scope>
    <source>
        <strain evidence="3 4">CCFEE 5386</strain>
    </source>
</reference>
<dbReference type="SUPFAM" id="SSF54768">
    <property type="entry name" value="dsRNA-binding domain-like"/>
    <property type="match status" value="1"/>
</dbReference>
<keyword evidence="4" id="KW-1185">Reference proteome</keyword>
<protein>
    <recommendedName>
        <fullName evidence="2">DRBM domain-containing protein</fullName>
    </recommendedName>
</protein>
<sequence length="261" mass="28750">MSSPFYLQGSRSIRNLSEEETLSESDFEHMCPADGDEMSEAVHSWYGRLSFTHRLAQSIIHDIGPVNTVDELENFDILVLVDGAYKTHVQLPVLCAPCEVQDGNSPHGNNDSASSRQSSFGRFLALIGVLERRNNERSIRDLATLMTDRDDQVATGQGHTERDEPADPGTRMAGQGLSAPSIISCEPSDAEVARYTMALKEYGDRTGHKALYDISFVTLDPPLFRAEVSVQGQTFGEMATSKRQAKHLASQRACESLSVRV</sequence>
<feature type="domain" description="DRBM" evidence="2">
    <location>
        <begin position="195"/>
        <end position="258"/>
    </location>
</feature>
<organism evidence="3 4">
    <name type="scientific">Rachicladosporium monterosium</name>
    <dbReference type="NCBI Taxonomy" id="1507873"/>
    <lineage>
        <taxon>Eukaryota</taxon>
        <taxon>Fungi</taxon>
        <taxon>Dikarya</taxon>
        <taxon>Ascomycota</taxon>
        <taxon>Pezizomycotina</taxon>
        <taxon>Dothideomycetes</taxon>
        <taxon>Dothideomycetidae</taxon>
        <taxon>Cladosporiales</taxon>
        <taxon>Cladosporiaceae</taxon>
        <taxon>Rachicladosporium</taxon>
    </lineage>
</organism>
<dbReference type="SMART" id="SM00358">
    <property type="entry name" value="DSRM"/>
    <property type="match status" value="1"/>
</dbReference>
<dbReference type="InterPro" id="IPR014720">
    <property type="entry name" value="dsRBD_dom"/>
</dbReference>
<evidence type="ECO:0000313" key="3">
    <source>
        <dbReference type="EMBL" id="KAK5139793.1"/>
    </source>
</evidence>
<dbReference type="Pfam" id="PF00035">
    <property type="entry name" value="dsrm"/>
    <property type="match status" value="1"/>
</dbReference>